<dbReference type="InterPro" id="IPR036291">
    <property type="entry name" value="NAD(P)-bd_dom_sf"/>
</dbReference>
<dbReference type="Gene3D" id="3.40.50.720">
    <property type="entry name" value="NAD(P)-binding Rossmann-like Domain"/>
    <property type="match status" value="1"/>
</dbReference>
<dbReference type="PRINTS" id="PR00081">
    <property type="entry name" value="GDHRDH"/>
</dbReference>
<evidence type="ECO:0000256" key="1">
    <source>
        <dbReference type="ARBA" id="ARBA00006484"/>
    </source>
</evidence>
<proteinExistence type="inferred from homology"/>
<dbReference type="PANTHER" id="PTHR43490">
    <property type="entry name" value="(+)-NEOMENTHOL DEHYDROGENASE"/>
    <property type="match status" value="1"/>
</dbReference>
<dbReference type="Proteomes" id="UP001168877">
    <property type="component" value="Unassembled WGS sequence"/>
</dbReference>
<dbReference type="GO" id="GO:0016020">
    <property type="term" value="C:membrane"/>
    <property type="evidence" value="ECO:0007669"/>
    <property type="project" value="TreeGrafter"/>
</dbReference>
<keyword evidence="5" id="KW-1185">Reference proteome</keyword>
<comment type="similarity">
    <text evidence="1">Belongs to the short-chain dehydrogenases/reductases (SDR) family.</text>
</comment>
<name>A0AA39VHZ2_ACESA</name>
<keyword evidence="3" id="KW-0560">Oxidoreductase</keyword>
<gene>
    <name evidence="4" type="ORF">LWI29_011116</name>
</gene>
<evidence type="ECO:0000313" key="5">
    <source>
        <dbReference type="Proteomes" id="UP001168877"/>
    </source>
</evidence>
<evidence type="ECO:0000313" key="4">
    <source>
        <dbReference type="EMBL" id="KAK0581185.1"/>
    </source>
</evidence>
<comment type="caution">
    <text evidence="4">The sequence shown here is derived from an EMBL/GenBank/DDBJ whole genome shotgun (WGS) entry which is preliminary data.</text>
</comment>
<organism evidence="4 5">
    <name type="scientific">Acer saccharum</name>
    <name type="common">Sugar maple</name>
    <dbReference type="NCBI Taxonomy" id="4024"/>
    <lineage>
        <taxon>Eukaryota</taxon>
        <taxon>Viridiplantae</taxon>
        <taxon>Streptophyta</taxon>
        <taxon>Embryophyta</taxon>
        <taxon>Tracheophyta</taxon>
        <taxon>Spermatophyta</taxon>
        <taxon>Magnoliopsida</taxon>
        <taxon>eudicotyledons</taxon>
        <taxon>Gunneridae</taxon>
        <taxon>Pentapetalae</taxon>
        <taxon>rosids</taxon>
        <taxon>malvids</taxon>
        <taxon>Sapindales</taxon>
        <taxon>Sapindaceae</taxon>
        <taxon>Hippocastanoideae</taxon>
        <taxon>Acereae</taxon>
        <taxon>Acer</taxon>
    </lineage>
</organism>
<dbReference type="SUPFAM" id="SSF51735">
    <property type="entry name" value="NAD(P)-binding Rossmann-fold domains"/>
    <property type="match status" value="1"/>
</dbReference>
<accession>A0AA39VHZ2</accession>
<evidence type="ECO:0000256" key="3">
    <source>
        <dbReference type="ARBA" id="ARBA00023002"/>
    </source>
</evidence>
<protein>
    <submittedName>
        <fullName evidence="4">Uncharacterized protein</fullName>
    </submittedName>
</protein>
<reference evidence="4" key="2">
    <citation type="submission" date="2023-06" db="EMBL/GenBank/DDBJ databases">
        <authorList>
            <person name="Swenson N.G."/>
            <person name="Wegrzyn J.L."/>
            <person name="Mcevoy S.L."/>
        </authorList>
    </citation>
    <scope>NUCLEOTIDE SEQUENCE</scope>
    <source>
        <strain evidence="4">NS2018</strain>
        <tissue evidence="4">Leaf</tissue>
    </source>
</reference>
<sequence length="120" mass="12791">MEEASTFLETKRYAVVTGANKGSGLKYLDVTNPASVVSLADFIKTQFGKLDILVNNAGIGGSILDSDAFARASEAAGGWPVGEHVNWNELVTQTFEMAEGCLKTNYYGAKGMIEALIPLL</sequence>
<dbReference type="InterPro" id="IPR002347">
    <property type="entry name" value="SDR_fam"/>
</dbReference>
<evidence type="ECO:0000256" key="2">
    <source>
        <dbReference type="ARBA" id="ARBA00022857"/>
    </source>
</evidence>
<dbReference type="EMBL" id="JAUESC010000384">
    <property type="protein sequence ID" value="KAK0581185.1"/>
    <property type="molecule type" value="Genomic_DNA"/>
</dbReference>
<dbReference type="PANTHER" id="PTHR43490:SF98">
    <property type="entry name" value="OS02G0640600 PROTEIN"/>
    <property type="match status" value="1"/>
</dbReference>
<dbReference type="AlphaFoldDB" id="A0AA39VHZ2"/>
<dbReference type="GO" id="GO:0016491">
    <property type="term" value="F:oxidoreductase activity"/>
    <property type="evidence" value="ECO:0007669"/>
    <property type="project" value="UniProtKB-KW"/>
</dbReference>
<reference evidence="4" key="1">
    <citation type="journal article" date="2022" name="Plant J.">
        <title>Strategies of tolerance reflected in two North American maple genomes.</title>
        <authorList>
            <person name="McEvoy S.L."/>
            <person name="Sezen U.U."/>
            <person name="Trouern-Trend A."/>
            <person name="McMahon S.M."/>
            <person name="Schaberg P.G."/>
            <person name="Yang J."/>
            <person name="Wegrzyn J.L."/>
            <person name="Swenson N.G."/>
        </authorList>
    </citation>
    <scope>NUCLEOTIDE SEQUENCE</scope>
    <source>
        <strain evidence="4">NS2018</strain>
    </source>
</reference>
<keyword evidence="2" id="KW-0521">NADP</keyword>
<dbReference type="Pfam" id="PF13561">
    <property type="entry name" value="adh_short_C2"/>
    <property type="match status" value="1"/>
</dbReference>